<reference evidence="1" key="1">
    <citation type="submission" date="2016-10" db="EMBL/GenBank/DDBJ databases">
        <title>CRISPR-Cas defence system in Roseofilum reptotaenium: evidence of a bacteriophage-cyanobacterium arms race in the coral black band disease.</title>
        <authorList>
            <person name="Buerger P."/>
            <person name="Wood-Charlson E.M."/>
            <person name="Weynberg K.D."/>
            <person name="Willis B."/>
            <person name="Van Oppen M.J."/>
        </authorList>
    </citation>
    <scope>NUCLEOTIDE SEQUENCE [LARGE SCALE GENOMIC DNA]</scope>
    <source>
        <strain evidence="1">AO1-A</strain>
    </source>
</reference>
<sequence>MTIIFFTLIRSKLLRIGFPLLSLSEKEGVKPLIPQSTINGNLKVKSYSLQVALLIGQINPQLNL</sequence>
<protein>
    <submittedName>
        <fullName evidence="1">Uncharacterized protein</fullName>
    </submittedName>
</protein>
<evidence type="ECO:0000313" key="2">
    <source>
        <dbReference type="Proteomes" id="UP000183940"/>
    </source>
</evidence>
<accession>A0A1L9QSN7</accession>
<organism evidence="1 2">
    <name type="scientific">Roseofilum reptotaenium AO1-A</name>
    <dbReference type="NCBI Taxonomy" id="1925591"/>
    <lineage>
        <taxon>Bacteria</taxon>
        <taxon>Bacillati</taxon>
        <taxon>Cyanobacteriota</taxon>
        <taxon>Cyanophyceae</taxon>
        <taxon>Desertifilales</taxon>
        <taxon>Desertifilaceae</taxon>
        <taxon>Roseofilum</taxon>
    </lineage>
</organism>
<dbReference type="Proteomes" id="UP000183940">
    <property type="component" value="Unassembled WGS sequence"/>
</dbReference>
<keyword evidence="2" id="KW-1185">Reference proteome</keyword>
<gene>
    <name evidence="1" type="ORF">BI308_10155</name>
</gene>
<dbReference type="EMBL" id="MLAW01000014">
    <property type="protein sequence ID" value="OJJ25678.1"/>
    <property type="molecule type" value="Genomic_DNA"/>
</dbReference>
<name>A0A1L9QSN7_9CYAN</name>
<evidence type="ECO:0000313" key="1">
    <source>
        <dbReference type="EMBL" id="OJJ25678.1"/>
    </source>
</evidence>
<proteinExistence type="predicted"/>
<dbReference type="STRING" id="1925591.BI308_10155"/>
<dbReference type="AlphaFoldDB" id="A0A1L9QSN7"/>
<comment type="caution">
    <text evidence="1">The sequence shown here is derived from an EMBL/GenBank/DDBJ whole genome shotgun (WGS) entry which is preliminary data.</text>
</comment>